<protein>
    <submittedName>
        <fullName evidence="2">Uncharacterized protein</fullName>
    </submittedName>
</protein>
<dbReference type="InterPro" id="IPR036291">
    <property type="entry name" value="NAD(P)-bd_dom_sf"/>
</dbReference>
<dbReference type="Gene3D" id="3.40.50.720">
    <property type="entry name" value="NAD(P)-binding Rossmann-like Domain"/>
    <property type="match status" value="1"/>
</dbReference>
<dbReference type="AlphaFoldDB" id="A0A447KRE7"/>
<dbReference type="EMBL" id="LR134117">
    <property type="protein sequence ID" value="VDZ57585.1"/>
    <property type="molecule type" value="Genomic_DNA"/>
</dbReference>
<reference evidence="2 3" key="1">
    <citation type="submission" date="2018-12" db="EMBL/GenBank/DDBJ databases">
        <authorList>
            <consortium name="Pathogen Informatics"/>
        </authorList>
    </citation>
    <scope>NUCLEOTIDE SEQUENCE [LARGE SCALE GENOMIC DNA]</scope>
    <source>
        <strain evidence="2 3">NCTC11214</strain>
    </source>
</reference>
<dbReference type="Proteomes" id="UP000281391">
    <property type="component" value="Chromosome"/>
</dbReference>
<feature type="compositionally biased region" description="Polar residues" evidence="1">
    <location>
        <begin position="75"/>
        <end position="91"/>
    </location>
</feature>
<feature type="region of interest" description="Disordered" evidence="1">
    <location>
        <begin position="54"/>
        <end position="91"/>
    </location>
</feature>
<sequence>MDMSTLKTLSGSVALVTGASSGIGQATALNWPTRAPVSPLLRVASIASKHWPRKSVEPVDKRCRSRRISHYPTLQARQSSKSSQSTAAWIR</sequence>
<proteinExistence type="predicted"/>
<name>A0A447KRE7_SEROD</name>
<dbReference type="KEGG" id="sof:NCTC11214_02495"/>
<organism evidence="2 3">
    <name type="scientific">Serratia odorifera</name>
    <dbReference type="NCBI Taxonomy" id="618"/>
    <lineage>
        <taxon>Bacteria</taxon>
        <taxon>Pseudomonadati</taxon>
        <taxon>Pseudomonadota</taxon>
        <taxon>Gammaproteobacteria</taxon>
        <taxon>Enterobacterales</taxon>
        <taxon>Yersiniaceae</taxon>
        <taxon>Serratia</taxon>
    </lineage>
</organism>
<accession>A0A447KRE7</accession>
<evidence type="ECO:0000313" key="2">
    <source>
        <dbReference type="EMBL" id="VDZ57585.1"/>
    </source>
</evidence>
<dbReference type="SUPFAM" id="SSF51735">
    <property type="entry name" value="NAD(P)-binding Rossmann-fold domains"/>
    <property type="match status" value="1"/>
</dbReference>
<evidence type="ECO:0000313" key="3">
    <source>
        <dbReference type="Proteomes" id="UP000281391"/>
    </source>
</evidence>
<evidence type="ECO:0000256" key="1">
    <source>
        <dbReference type="SAM" id="MobiDB-lite"/>
    </source>
</evidence>
<gene>
    <name evidence="2" type="ORF">NCTC11214_02495</name>
</gene>